<keyword evidence="2" id="KW-0805">Transcription regulation</keyword>
<evidence type="ECO:0000259" key="6">
    <source>
        <dbReference type="Pfam" id="PF04542"/>
    </source>
</evidence>
<evidence type="ECO:0000256" key="1">
    <source>
        <dbReference type="ARBA" id="ARBA00010641"/>
    </source>
</evidence>
<comment type="similarity">
    <text evidence="1">Belongs to the sigma-70 factor family. ECF subfamily.</text>
</comment>
<dbReference type="SUPFAM" id="SSF88659">
    <property type="entry name" value="Sigma3 and sigma4 domains of RNA polymerase sigma factors"/>
    <property type="match status" value="1"/>
</dbReference>
<dbReference type="InterPro" id="IPR013249">
    <property type="entry name" value="RNA_pol_sigma70_r4_t2"/>
</dbReference>
<dbReference type="NCBIfam" id="TIGR02937">
    <property type="entry name" value="sigma70-ECF"/>
    <property type="match status" value="1"/>
</dbReference>
<dbReference type="SUPFAM" id="SSF88946">
    <property type="entry name" value="Sigma2 domain of RNA polymerase sigma factors"/>
    <property type="match status" value="1"/>
</dbReference>
<evidence type="ECO:0000256" key="2">
    <source>
        <dbReference type="ARBA" id="ARBA00023015"/>
    </source>
</evidence>
<organism evidence="8 9">
    <name type="scientific">Novilysobacter ciconiae</name>
    <dbReference type="NCBI Taxonomy" id="2781022"/>
    <lineage>
        <taxon>Bacteria</taxon>
        <taxon>Pseudomonadati</taxon>
        <taxon>Pseudomonadota</taxon>
        <taxon>Gammaproteobacteria</taxon>
        <taxon>Lysobacterales</taxon>
        <taxon>Lysobacteraceae</taxon>
        <taxon>Novilysobacter</taxon>
    </lineage>
</organism>
<dbReference type="GO" id="GO:0016987">
    <property type="term" value="F:sigma factor activity"/>
    <property type="evidence" value="ECO:0007669"/>
    <property type="project" value="UniProtKB-KW"/>
</dbReference>
<keyword evidence="5" id="KW-0804">Transcription</keyword>
<dbReference type="KEGG" id="lcic:INQ41_05725"/>
<evidence type="ECO:0000313" key="9">
    <source>
        <dbReference type="Proteomes" id="UP000594059"/>
    </source>
</evidence>
<dbReference type="PANTHER" id="PTHR43133:SF8">
    <property type="entry name" value="RNA POLYMERASE SIGMA FACTOR HI_1459-RELATED"/>
    <property type="match status" value="1"/>
</dbReference>
<dbReference type="PANTHER" id="PTHR43133">
    <property type="entry name" value="RNA POLYMERASE ECF-TYPE SIGMA FACTO"/>
    <property type="match status" value="1"/>
</dbReference>
<dbReference type="CDD" id="cd06171">
    <property type="entry name" value="Sigma70_r4"/>
    <property type="match status" value="1"/>
</dbReference>
<dbReference type="InterPro" id="IPR007627">
    <property type="entry name" value="RNA_pol_sigma70_r2"/>
</dbReference>
<evidence type="ECO:0000313" key="8">
    <source>
        <dbReference type="EMBL" id="QOW20511.1"/>
    </source>
</evidence>
<feature type="domain" description="RNA polymerase sigma factor 70 region 4 type 2" evidence="7">
    <location>
        <begin position="110"/>
        <end position="158"/>
    </location>
</feature>
<dbReference type="AlphaFoldDB" id="A0A7S6UHQ9"/>
<dbReference type="GO" id="GO:0003677">
    <property type="term" value="F:DNA binding"/>
    <property type="evidence" value="ECO:0007669"/>
    <property type="project" value="UniProtKB-KW"/>
</dbReference>
<dbReference type="InterPro" id="IPR039425">
    <property type="entry name" value="RNA_pol_sigma-70-like"/>
</dbReference>
<evidence type="ECO:0000256" key="5">
    <source>
        <dbReference type="ARBA" id="ARBA00023163"/>
    </source>
</evidence>
<keyword evidence="4" id="KW-0238">DNA-binding</keyword>
<gene>
    <name evidence="8" type="ORF">INQ41_05725</name>
</gene>
<evidence type="ECO:0000256" key="3">
    <source>
        <dbReference type="ARBA" id="ARBA00023082"/>
    </source>
</evidence>
<dbReference type="Gene3D" id="1.10.1740.10">
    <property type="match status" value="1"/>
</dbReference>
<sequence>MDAQLNFSDIYRQHAEAVFRLAWVLTGNRSDAEDLCSEAFARALAGGGQIVQSTVRSYLYAIVRNLAASRYRRPRVELAAQDELVDATPSPDPGPEQQAELRQQITQASSALSTLNEGERHALLLCAQYGLSTSEIARALGLAPGHVRVRLHRARRHLQAILDQQERRHASP</sequence>
<accession>A0A7S6UHQ9</accession>
<keyword evidence="3" id="KW-0731">Sigma factor</keyword>
<dbReference type="Proteomes" id="UP000594059">
    <property type="component" value="Chromosome"/>
</dbReference>
<dbReference type="Pfam" id="PF04542">
    <property type="entry name" value="Sigma70_r2"/>
    <property type="match status" value="1"/>
</dbReference>
<proteinExistence type="inferred from homology"/>
<dbReference type="GO" id="GO:0006352">
    <property type="term" value="P:DNA-templated transcription initiation"/>
    <property type="evidence" value="ECO:0007669"/>
    <property type="project" value="InterPro"/>
</dbReference>
<keyword evidence="9" id="KW-1185">Reference proteome</keyword>
<evidence type="ECO:0000256" key="4">
    <source>
        <dbReference type="ARBA" id="ARBA00023125"/>
    </source>
</evidence>
<reference evidence="8 9" key="1">
    <citation type="submission" date="2020-10" db="EMBL/GenBank/DDBJ databases">
        <title>complete genome sequencing of Lysobacter sp. H21R20.</title>
        <authorList>
            <person name="Bae J.-W."/>
            <person name="Lee S.-Y."/>
        </authorList>
    </citation>
    <scope>NUCLEOTIDE SEQUENCE [LARGE SCALE GENOMIC DNA]</scope>
    <source>
        <strain evidence="8 9">H21R20</strain>
    </source>
</reference>
<feature type="domain" description="RNA polymerase sigma-70 region 2" evidence="6">
    <location>
        <begin position="10"/>
        <end position="73"/>
    </location>
</feature>
<dbReference type="InterPro" id="IPR013324">
    <property type="entry name" value="RNA_pol_sigma_r3/r4-like"/>
</dbReference>
<protein>
    <submittedName>
        <fullName evidence="8">Sigma-70 family RNA polymerase sigma factor</fullName>
    </submittedName>
</protein>
<dbReference type="InterPro" id="IPR036388">
    <property type="entry name" value="WH-like_DNA-bd_sf"/>
</dbReference>
<dbReference type="Pfam" id="PF08281">
    <property type="entry name" value="Sigma70_r4_2"/>
    <property type="match status" value="1"/>
</dbReference>
<dbReference type="RefSeq" id="WP_193986950.1">
    <property type="nucleotide sequence ID" value="NZ_CP063656.1"/>
</dbReference>
<dbReference type="Gene3D" id="1.10.10.10">
    <property type="entry name" value="Winged helix-like DNA-binding domain superfamily/Winged helix DNA-binding domain"/>
    <property type="match status" value="1"/>
</dbReference>
<evidence type="ECO:0000259" key="7">
    <source>
        <dbReference type="Pfam" id="PF08281"/>
    </source>
</evidence>
<dbReference type="EMBL" id="CP063656">
    <property type="protein sequence ID" value="QOW20511.1"/>
    <property type="molecule type" value="Genomic_DNA"/>
</dbReference>
<dbReference type="InterPro" id="IPR014284">
    <property type="entry name" value="RNA_pol_sigma-70_dom"/>
</dbReference>
<dbReference type="InterPro" id="IPR013325">
    <property type="entry name" value="RNA_pol_sigma_r2"/>
</dbReference>
<name>A0A7S6UHQ9_9GAMM</name>